<evidence type="ECO:0000256" key="2">
    <source>
        <dbReference type="ARBA" id="ARBA00008335"/>
    </source>
</evidence>
<feature type="transmembrane region" description="Helical" evidence="8">
    <location>
        <begin position="309"/>
        <end position="330"/>
    </location>
</feature>
<feature type="transmembrane region" description="Helical" evidence="8">
    <location>
        <begin position="399"/>
        <end position="420"/>
    </location>
</feature>
<keyword evidence="5 8" id="KW-1133">Transmembrane helix</keyword>
<dbReference type="SUPFAM" id="SSF103473">
    <property type="entry name" value="MFS general substrate transporter"/>
    <property type="match status" value="1"/>
</dbReference>
<evidence type="ECO:0000256" key="7">
    <source>
        <dbReference type="SAM" id="MobiDB-lite"/>
    </source>
</evidence>
<name>A0A841K5N7_9HYPH</name>
<evidence type="ECO:0000256" key="3">
    <source>
        <dbReference type="ARBA" id="ARBA00022448"/>
    </source>
</evidence>
<reference evidence="10 11" key="1">
    <citation type="submission" date="2020-08" db="EMBL/GenBank/DDBJ databases">
        <title>Genomic Encyclopedia of Type Strains, Phase IV (KMG-IV): sequencing the most valuable type-strain genomes for metagenomic binning, comparative biology and taxonomic classification.</title>
        <authorList>
            <person name="Goeker M."/>
        </authorList>
    </citation>
    <scope>NUCLEOTIDE SEQUENCE [LARGE SCALE GENOMIC DNA]</scope>
    <source>
        <strain evidence="10 11">DSM 101465</strain>
    </source>
</reference>
<protein>
    <submittedName>
        <fullName evidence="10">PAT family beta-lactamase induction signal transducer AmpG</fullName>
    </submittedName>
</protein>
<evidence type="ECO:0000256" key="6">
    <source>
        <dbReference type="ARBA" id="ARBA00023136"/>
    </source>
</evidence>
<gene>
    <name evidence="10" type="ORF">HNQ73_000958</name>
</gene>
<feature type="transmembrane region" description="Helical" evidence="8">
    <location>
        <begin position="160"/>
        <end position="177"/>
    </location>
</feature>
<sequence length="449" mass="46884">MTKTERPRLSLAALLSDGRLAIMLALGFSAGLPFLLVFSTLSAWLREAGISRTDIGLLSYVALAYSFKFVWAPAIDRLDVPVLSGLFGRRRAWMLTAQGGIALGLVGIALSDPATSLGFTVACALVVAFFSATQDVVIDGWRIDAAPTERQGMMSAAYQLGYRLALICAGAGALYIADFVDWRSAYLAMAVTMAVGVGASLCAPNLDLGRERAASTGTSFLARAREMVIEPFADLARRKGPLIAAILALVALFRLPDFVAGVMANPLYIDLGFSKSEIASVSKLYGVWIGILGAFAGGIAATRLGLWGTLLIGAVSAAASNLMFAWLALAGHDLNLLMLSISLDNFAGGFAGTALIAYMSSLTSPAFAATQYALLSSLYALPGKVVGGLSGYMVDSFGYPTFFVLTAAIGIPTTLLCIALRSSMAEEREEEPAAVTPAGAPAATPATRS</sequence>
<evidence type="ECO:0000313" key="10">
    <source>
        <dbReference type="EMBL" id="MBB6167340.1"/>
    </source>
</evidence>
<keyword evidence="11" id="KW-1185">Reference proteome</keyword>
<dbReference type="NCBIfam" id="TIGR00901">
    <property type="entry name" value="2A0125"/>
    <property type="match status" value="1"/>
</dbReference>
<feature type="transmembrane region" description="Helical" evidence="8">
    <location>
        <begin position="20"/>
        <end position="43"/>
    </location>
</feature>
<dbReference type="PANTHER" id="PTHR12778:SF10">
    <property type="entry name" value="MAJOR FACILITATOR SUPERFAMILY DOMAIN-CONTAINING PROTEIN 3"/>
    <property type="match status" value="1"/>
</dbReference>
<dbReference type="Pfam" id="PF07690">
    <property type="entry name" value="MFS_1"/>
    <property type="match status" value="1"/>
</dbReference>
<evidence type="ECO:0000256" key="5">
    <source>
        <dbReference type="ARBA" id="ARBA00022989"/>
    </source>
</evidence>
<dbReference type="Gene3D" id="1.20.1250.20">
    <property type="entry name" value="MFS general substrate transporter like domains"/>
    <property type="match status" value="2"/>
</dbReference>
<dbReference type="GO" id="GO:0022857">
    <property type="term" value="F:transmembrane transporter activity"/>
    <property type="evidence" value="ECO:0007669"/>
    <property type="project" value="InterPro"/>
</dbReference>
<dbReference type="PANTHER" id="PTHR12778">
    <property type="entry name" value="SOLUTE CARRIER FAMILY 33 ACETYL-COA TRANSPORTER -RELATED"/>
    <property type="match status" value="1"/>
</dbReference>
<comment type="similarity">
    <text evidence="2">Belongs to the major facilitator superfamily.</text>
</comment>
<feature type="transmembrane region" description="Helical" evidence="8">
    <location>
        <begin position="55"/>
        <end position="71"/>
    </location>
</feature>
<feature type="transmembrane region" description="Helical" evidence="8">
    <location>
        <begin position="284"/>
        <end position="302"/>
    </location>
</feature>
<dbReference type="EMBL" id="JACHEH010000002">
    <property type="protein sequence ID" value="MBB6167340.1"/>
    <property type="molecule type" value="Genomic_DNA"/>
</dbReference>
<feature type="transmembrane region" description="Helical" evidence="8">
    <location>
        <begin position="242"/>
        <end position="264"/>
    </location>
</feature>
<evidence type="ECO:0000313" key="11">
    <source>
        <dbReference type="Proteomes" id="UP000588017"/>
    </source>
</evidence>
<evidence type="ECO:0000259" key="9">
    <source>
        <dbReference type="PROSITE" id="PS50850"/>
    </source>
</evidence>
<comment type="caution">
    <text evidence="10">The sequence shown here is derived from an EMBL/GenBank/DDBJ whole genome shotgun (WGS) entry which is preliminary data.</text>
</comment>
<feature type="transmembrane region" description="Helical" evidence="8">
    <location>
        <begin position="117"/>
        <end position="139"/>
    </location>
</feature>
<dbReference type="InterPro" id="IPR020846">
    <property type="entry name" value="MFS_dom"/>
</dbReference>
<feature type="region of interest" description="Disordered" evidence="7">
    <location>
        <begin position="428"/>
        <end position="449"/>
    </location>
</feature>
<accession>A0A841K5N7</accession>
<dbReference type="CDD" id="cd17486">
    <property type="entry name" value="MFS_AmpG_like"/>
    <property type="match status" value="1"/>
</dbReference>
<dbReference type="Proteomes" id="UP000588017">
    <property type="component" value="Unassembled WGS sequence"/>
</dbReference>
<dbReference type="AlphaFoldDB" id="A0A841K5N7"/>
<comment type="subcellular location">
    <subcellularLocation>
        <location evidence="1">Membrane</location>
        <topology evidence="1">Multi-pass membrane protein</topology>
    </subcellularLocation>
</comment>
<proteinExistence type="inferred from homology"/>
<feature type="compositionally biased region" description="Low complexity" evidence="7">
    <location>
        <begin position="433"/>
        <end position="449"/>
    </location>
</feature>
<evidence type="ECO:0000256" key="8">
    <source>
        <dbReference type="SAM" id="Phobius"/>
    </source>
</evidence>
<dbReference type="InterPro" id="IPR004752">
    <property type="entry name" value="AmpG_permease/AT-1"/>
</dbReference>
<feature type="transmembrane region" description="Helical" evidence="8">
    <location>
        <begin position="183"/>
        <end position="203"/>
    </location>
</feature>
<feature type="domain" description="Major facilitator superfamily (MFS) profile" evidence="9">
    <location>
        <begin position="19"/>
        <end position="425"/>
    </location>
</feature>
<dbReference type="RefSeq" id="WP_183332785.1">
    <property type="nucleotide sequence ID" value="NZ_BMHX01000002.1"/>
</dbReference>
<dbReference type="InterPro" id="IPR011701">
    <property type="entry name" value="MFS"/>
</dbReference>
<evidence type="ECO:0000256" key="4">
    <source>
        <dbReference type="ARBA" id="ARBA00022692"/>
    </source>
</evidence>
<keyword evidence="4 8" id="KW-0812">Transmembrane</keyword>
<dbReference type="PROSITE" id="PS50850">
    <property type="entry name" value="MFS"/>
    <property type="match status" value="1"/>
</dbReference>
<dbReference type="InterPro" id="IPR036259">
    <property type="entry name" value="MFS_trans_sf"/>
</dbReference>
<dbReference type="GO" id="GO:0016020">
    <property type="term" value="C:membrane"/>
    <property type="evidence" value="ECO:0007669"/>
    <property type="project" value="UniProtKB-SubCell"/>
</dbReference>
<evidence type="ECO:0000256" key="1">
    <source>
        <dbReference type="ARBA" id="ARBA00004141"/>
    </source>
</evidence>
<keyword evidence="3" id="KW-0813">Transport</keyword>
<organism evidence="10 11">
    <name type="scientific">Chelatococcus composti</name>
    <dbReference type="NCBI Taxonomy" id="1743235"/>
    <lineage>
        <taxon>Bacteria</taxon>
        <taxon>Pseudomonadati</taxon>
        <taxon>Pseudomonadota</taxon>
        <taxon>Alphaproteobacteria</taxon>
        <taxon>Hyphomicrobiales</taxon>
        <taxon>Chelatococcaceae</taxon>
        <taxon>Chelatococcus</taxon>
    </lineage>
</organism>
<feature type="transmembrane region" description="Helical" evidence="8">
    <location>
        <begin position="336"/>
        <end position="360"/>
    </location>
</feature>
<feature type="transmembrane region" description="Helical" evidence="8">
    <location>
        <begin position="372"/>
        <end position="393"/>
    </location>
</feature>
<keyword evidence="6 8" id="KW-0472">Membrane</keyword>